<dbReference type="RefSeq" id="WP_284136642.1">
    <property type="nucleotide sequence ID" value="NZ_JASJUT010000002.1"/>
</dbReference>
<dbReference type="PROSITE" id="PS51186">
    <property type="entry name" value="GNAT"/>
    <property type="match status" value="1"/>
</dbReference>
<dbReference type="InterPro" id="IPR000182">
    <property type="entry name" value="GNAT_dom"/>
</dbReference>
<dbReference type="Gene3D" id="3.40.630.30">
    <property type="match status" value="1"/>
</dbReference>
<evidence type="ECO:0000313" key="3">
    <source>
        <dbReference type="Proteomes" id="UP001231915"/>
    </source>
</evidence>
<dbReference type="PANTHER" id="PTHR43792">
    <property type="entry name" value="GNAT FAMILY, PUTATIVE (AFU_ORTHOLOGUE AFUA_3G00765)-RELATED-RELATED"/>
    <property type="match status" value="1"/>
</dbReference>
<feature type="domain" description="N-acetyltransferase" evidence="1">
    <location>
        <begin position="41"/>
        <end position="196"/>
    </location>
</feature>
<reference evidence="2 3" key="1">
    <citation type="submission" date="2023-05" db="EMBL/GenBank/DDBJ databases">
        <title>Pseudoalteromonas ardens sp. nov., Pseudoalteromonas obscura sp. nov., and Pseudoalteromonas umbrosa sp. nov., isolated from the coral Montipora capitata.</title>
        <authorList>
            <person name="Thomas E.M."/>
            <person name="Smith E.M."/>
            <person name="Papke E."/>
            <person name="Shlafstein M.D."/>
            <person name="Oline D.K."/>
            <person name="Videau P."/>
            <person name="Saw J.H."/>
            <person name="Strangman W.K."/>
            <person name="Ushijima B."/>
        </authorList>
    </citation>
    <scope>NUCLEOTIDE SEQUENCE [LARGE SCALE GENOMIC DNA]</scope>
    <source>
        <strain evidence="2 3">P94</strain>
    </source>
</reference>
<dbReference type="PANTHER" id="PTHR43792:SF1">
    <property type="entry name" value="N-ACETYLTRANSFERASE DOMAIN-CONTAINING PROTEIN"/>
    <property type="match status" value="1"/>
</dbReference>
<gene>
    <name evidence="2" type="ORF">QNM18_05845</name>
</gene>
<dbReference type="Proteomes" id="UP001231915">
    <property type="component" value="Unassembled WGS sequence"/>
</dbReference>
<dbReference type="EMBL" id="JASJUT010000002">
    <property type="protein sequence ID" value="MDK2594591.1"/>
    <property type="molecule type" value="Genomic_DNA"/>
</dbReference>
<accession>A0ABT7EHT9</accession>
<name>A0ABT7EHT9_9GAMM</name>
<organism evidence="2 3">
    <name type="scientific">Pseudoalteromonas obscura</name>
    <dbReference type="NCBI Taxonomy" id="3048491"/>
    <lineage>
        <taxon>Bacteria</taxon>
        <taxon>Pseudomonadati</taxon>
        <taxon>Pseudomonadota</taxon>
        <taxon>Gammaproteobacteria</taxon>
        <taxon>Alteromonadales</taxon>
        <taxon>Pseudoalteromonadaceae</taxon>
        <taxon>Pseudoalteromonas</taxon>
    </lineage>
</organism>
<proteinExistence type="predicted"/>
<dbReference type="InterPro" id="IPR051531">
    <property type="entry name" value="N-acetyltransferase"/>
</dbReference>
<comment type="caution">
    <text evidence="2">The sequence shown here is derived from an EMBL/GenBank/DDBJ whole genome shotgun (WGS) entry which is preliminary data.</text>
</comment>
<dbReference type="SUPFAM" id="SSF55729">
    <property type="entry name" value="Acyl-CoA N-acyltransferases (Nat)"/>
    <property type="match status" value="1"/>
</dbReference>
<dbReference type="Pfam" id="PF13302">
    <property type="entry name" value="Acetyltransf_3"/>
    <property type="match status" value="1"/>
</dbReference>
<keyword evidence="3" id="KW-1185">Reference proteome</keyword>
<sequence length="204" mass="23214">MTNAPSYKGLAQLTTKRLILRQWQGADKPIFAQMGTDPDVMRYFPNQLDKRSSDTLSDKISSLIAERGYGFWAVALQDGEAHRLGYTQPSRFIGFVGLHWQTTIKPEQPFMEVGWRLHRDYWGRGYALEAALAALKFAFNTLHLDQVYAFTAIQNTPSQQLMKRLGMHNTGRDFAHPDLPSGHALQTHCLYRISCEEFSAQSSM</sequence>
<protein>
    <submittedName>
        <fullName evidence="2">GNAT family N-acetyltransferase</fullName>
    </submittedName>
</protein>
<evidence type="ECO:0000259" key="1">
    <source>
        <dbReference type="PROSITE" id="PS51186"/>
    </source>
</evidence>
<dbReference type="InterPro" id="IPR016181">
    <property type="entry name" value="Acyl_CoA_acyltransferase"/>
</dbReference>
<evidence type="ECO:0000313" key="2">
    <source>
        <dbReference type="EMBL" id="MDK2594591.1"/>
    </source>
</evidence>